<proteinExistence type="predicted"/>
<accession>A0A194SD66</accession>
<keyword evidence="3" id="KW-1185">Reference proteome</keyword>
<dbReference type="AlphaFoldDB" id="A0A194SD66"/>
<name>A0A194SD66_RHOGW</name>
<organism evidence="2 3">
    <name type="scientific">Rhodotorula graminis (strain WP1)</name>
    <dbReference type="NCBI Taxonomy" id="578459"/>
    <lineage>
        <taxon>Eukaryota</taxon>
        <taxon>Fungi</taxon>
        <taxon>Dikarya</taxon>
        <taxon>Basidiomycota</taxon>
        <taxon>Pucciniomycotina</taxon>
        <taxon>Microbotryomycetes</taxon>
        <taxon>Sporidiobolales</taxon>
        <taxon>Sporidiobolaceae</taxon>
        <taxon>Rhodotorula</taxon>
    </lineage>
</organism>
<feature type="compositionally biased region" description="Low complexity" evidence="1">
    <location>
        <begin position="565"/>
        <end position="576"/>
    </location>
</feature>
<feature type="compositionally biased region" description="Polar residues" evidence="1">
    <location>
        <begin position="608"/>
        <end position="619"/>
    </location>
</feature>
<feature type="region of interest" description="Disordered" evidence="1">
    <location>
        <begin position="546"/>
        <end position="657"/>
    </location>
</feature>
<feature type="compositionally biased region" description="Basic and acidic residues" evidence="1">
    <location>
        <begin position="593"/>
        <end position="602"/>
    </location>
</feature>
<evidence type="ECO:0000313" key="2">
    <source>
        <dbReference type="EMBL" id="KPV78385.1"/>
    </source>
</evidence>
<reference evidence="2 3" key="1">
    <citation type="journal article" date="2015" name="Front. Microbiol.">
        <title>Genome sequence of the plant growth promoting endophytic yeast Rhodotorula graminis WP1.</title>
        <authorList>
            <person name="Firrincieli A."/>
            <person name="Otillar R."/>
            <person name="Salamov A."/>
            <person name="Schmutz J."/>
            <person name="Khan Z."/>
            <person name="Redman R.S."/>
            <person name="Fleck N.D."/>
            <person name="Lindquist E."/>
            <person name="Grigoriev I.V."/>
            <person name="Doty S.L."/>
        </authorList>
    </citation>
    <scope>NUCLEOTIDE SEQUENCE [LARGE SCALE GENOMIC DNA]</scope>
    <source>
        <strain evidence="2 3">WP1</strain>
    </source>
</reference>
<gene>
    <name evidence="2" type="ORF">RHOBADRAFT_21272</name>
</gene>
<evidence type="ECO:0000313" key="3">
    <source>
        <dbReference type="Proteomes" id="UP000053890"/>
    </source>
</evidence>
<dbReference type="GeneID" id="28972996"/>
<dbReference type="Proteomes" id="UP000053890">
    <property type="component" value="Unassembled WGS sequence"/>
</dbReference>
<dbReference type="RefSeq" id="XP_018274434.1">
    <property type="nucleotide sequence ID" value="XM_018412547.1"/>
</dbReference>
<protein>
    <submittedName>
        <fullName evidence="2">Uncharacterized protein</fullName>
    </submittedName>
</protein>
<sequence length="727" mass="75138">MSGRVGRKERREGGGETDLLLGEHVAHAVRRSWRSSGGRSGGQVGRCGAGSACCSGGGTVGRASGAATATAARERDELGKGPSVEVESDVCRSLKSLCRGREKEEGREGKKKLLALGPHANDVLALEVVGGEARLGVLERVVPHEGVVGRRRRARDDALLGLGLGELDREPVPLTRLLDAVLALVEVERRRAVVPGDVGRHDRPVVLAGERDEVLALPGAVASLNARRSKLELARHAGGASRSSYIERVRCRRLPAPAVVGRERRVVGEEGWVEEGEEVTDVSSGAGVLMGDAGLCGTVRRGSSAAAACSCCFCAARPKLRKPGVFCAAGTPRCHTGSSSVTPAVPSGSPSSSIMRGLASATTLWLRKRYRPARAAPSVVGDAGAVPVRSAAAAAAAAAGSTVTMRAGLAAALAAASTSSCSAGRLPRATSDMLMKASGVLGGAPLALAPPAADDDDEVGRGRSKYEMPFCGRAVRIAGVGVCANETQFEGPPLAMTPVAVEVETADRLGMRAVGGRAPPGVCPRGVPYALAAGVCAAGVPTGLRVVTGPSSPVARDGVGREEAGQGAEAQAVGRVAKGGRDRGGALWRRRRRDGERWRSREEEEDAPSTSSSRPSRLNCSARASEPLRRRSAAVPLSSSSHAGASGEVGAVETADPDAVRAEPSLLSLSRNGLAEVGVSDDEVEVELARSEPWLPELRRRKTFARLTGGLDEVGVDEGWSDEEESE</sequence>
<feature type="region of interest" description="Disordered" evidence="1">
    <location>
        <begin position="1"/>
        <end position="23"/>
    </location>
</feature>
<dbReference type="EMBL" id="KQ474073">
    <property type="protein sequence ID" value="KPV78385.1"/>
    <property type="molecule type" value="Genomic_DNA"/>
</dbReference>
<evidence type="ECO:0000256" key="1">
    <source>
        <dbReference type="SAM" id="MobiDB-lite"/>
    </source>
</evidence>